<comment type="caution">
    <text evidence="4">The sequence shown here is derived from an EMBL/GenBank/DDBJ whole genome shotgun (WGS) entry which is preliminary data.</text>
</comment>
<dbReference type="Pfam" id="PF13560">
    <property type="entry name" value="HTH_31"/>
    <property type="match status" value="1"/>
</dbReference>
<dbReference type="InterPro" id="IPR001387">
    <property type="entry name" value="Cro/C1-type_HTH"/>
</dbReference>
<dbReference type="GO" id="GO:0003677">
    <property type="term" value="F:DNA binding"/>
    <property type="evidence" value="ECO:0007669"/>
    <property type="project" value="UniProtKB-KW"/>
</dbReference>
<dbReference type="PANTHER" id="PTHR46797">
    <property type="entry name" value="HTH-TYPE TRANSCRIPTIONAL REGULATOR"/>
    <property type="match status" value="1"/>
</dbReference>
<dbReference type="SUPFAM" id="SSF51182">
    <property type="entry name" value="RmlC-like cupins"/>
    <property type="match status" value="1"/>
</dbReference>
<feature type="domain" description="HTH cro/C1-type" evidence="3">
    <location>
        <begin position="47"/>
        <end position="101"/>
    </location>
</feature>
<dbReference type="InterPro" id="IPR014710">
    <property type="entry name" value="RmlC-like_jellyroll"/>
</dbReference>
<name>A0A495IJP5_9MICO</name>
<dbReference type="InterPro" id="IPR010982">
    <property type="entry name" value="Lambda_DNA-bd_dom_sf"/>
</dbReference>
<evidence type="ECO:0000256" key="1">
    <source>
        <dbReference type="ARBA" id="ARBA00023125"/>
    </source>
</evidence>
<dbReference type="Proteomes" id="UP000280008">
    <property type="component" value="Unassembled WGS sequence"/>
</dbReference>
<proteinExistence type="predicted"/>
<reference evidence="4 5" key="1">
    <citation type="submission" date="2018-10" db="EMBL/GenBank/DDBJ databases">
        <title>Sequencing the genomes of 1000 actinobacteria strains.</title>
        <authorList>
            <person name="Klenk H.-P."/>
        </authorList>
    </citation>
    <scope>NUCLEOTIDE SEQUENCE [LARGE SCALE GENOMIC DNA]</scope>
    <source>
        <strain evidence="4 5">DSM 17894</strain>
    </source>
</reference>
<organism evidence="4 5">
    <name type="scientific">Frondihabitans australicus</name>
    <dbReference type="NCBI Taxonomy" id="386892"/>
    <lineage>
        <taxon>Bacteria</taxon>
        <taxon>Bacillati</taxon>
        <taxon>Actinomycetota</taxon>
        <taxon>Actinomycetes</taxon>
        <taxon>Micrococcales</taxon>
        <taxon>Microbacteriaceae</taxon>
        <taxon>Frondihabitans</taxon>
    </lineage>
</organism>
<dbReference type="Gene3D" id="2.60.120.10">
    <property type="entry name" value="Jelly Rolls"/>
    <property type="match status" value="1"/>
</dbReference>
<dbReference type="SMART" id="SM00530">
    <property type="entry name" value="HTH_XRE"/>
    <property type="match status" value="1"/>
</dbReference>
<evidence type="ECO:0000313" key="5">
    <source>
        <dbReference type="Proteomes" id="UP000280008"/>
    </source>
</evidence>
<evidence type="ECO:0000256" key="2">
    <source>
        <dbReference type="SAM" id="MobiDB-lite"/>
    </source>
</evidence>
<protein>
    <submittedName>
        <fullName evidence="4">XRE family transcriptional regulator</fullName>
    </submittedName>
</protein>
<dbReference type="InterPro" id="IPR013096">
    <property type="entry name" value="Cupin_2"/>
</dbReference>
<dbReference type="SUPFAM" id="SSF47413">
    <property type="entry name" value="lambda repressor-like DNA-binding domains"/>
    <property type="match status" value="1"/>
</dbReference>
<dbReference type="Pfam" id="PF07883">
    <property type="entry name" value="Cupin_2"/>
    <property type="match status" value="1"/>
</dbReference>
<dbReference type="Gene3D" id="1.10.260.40">
    <property type="entry name" value="lambda repressor-like DNA-binding domains"/>
    <property type="match status" value="1"/>
</dbReference>
<keyword evidence="5" id="KW-1185">Reference proteome</keyword>
<accession>A0A495IJP5</accession>
<dbReference type="PROSITE" id="PS50943">
    <property type="entry name" value="HTH_CROC1"/>
    <property type="match status" value="1"/>
</dbReference>
<dbReference type="PANTHER" id="PTHR46797:SF1">
    <property type="entry name" value="METHYLPHOSPHONATE SYNTHASE"/>
    <property type="match status" value="1"/>
</dbReference>
<dbReference type="CDD" id="cd02209">
    <property type="entry name" value="cupin_XRE_C"/>
    <property type="match status" value="1"/>
</dbReference>
<dbReference type="AlphaFoldDB" id="A0A495IJP5"/>
<dbReference type="CDD" id="cd00093">
    <property type="entry name" value="HTH_XRE"/>
    <property type="match status" value="1"/>
</dbReference>
<dbReference type="EMBL" id="RBKS01000001">
    <property type="protein sequence ID" value="RKR76009.1"/>
    <property type="molecule type" value="Genomic_DNA"/>
</dbReference>
<feature type="compositionally biased region" description="Low complexity" evidence="2">
    <location>
        <begin position="20"/>
        <end position="33"/>
    </location>
</feature>
<evidence type="ECO:0000313" key="4">
    <source>
        <dbReference type="EMBL" id="RKR76009.1"/>
    </source>
</evidence>
<sequence>MVHKHGPTAPQEAPVTAVDTSPPAAPATQAASGGAIDAQALSVGRRIRELRRARGLTLVQLAQAAELSHPFLSQLERGLARPSMVSLERIAKSLGSTQVELLAAIDDAREGSSPDASQPAVVFVGHDDGSRGAYGNDGARMLVHGSRKFLPFELRGDAREAGDYMTHAEDEFMHVVEGTVMVDLEGSEPRTLVAGDSLYYSGGTPHRWSAVDEAGYRLFIVKERPAAL</sequence>
<evidence type="ECO:0000259" key="3">
    <source>
        <dbReference type="PROSITE" id="PS50943"/>
    </source>
</evidence>
<dbReference type="RefSeq" id="WP_211331714.1">
    <property type="nucleotide sequence ID" value="NZ_RBKS01000001.1"/>
</dbReference>
<gene>
    <name evidence="4" type="ORF">C8E83_3173</name>
</gene>
<dbReference type="InterPro" id="IPR011051">
    <property type="entry name" value="RmlC_Cupin_sf"/>
</dbReference>
<dbReference type="GO" id="GO:0003700">
    <property type="term" value="F:DNA-binding transcription factor activity"/>
    <property type="evidence" value="ECO:0007669"/>
    <property type="project" value="TreeGrafter"/>
</dbReference>
<feature type="region of interest" description="Disordered" evidence="2">
    <location>
        <begin position="1"/>
        <end position="33"/>
    </location>
</feature>
<dbReference type="GO" id="GO:0005829">
    <property type="term" value="C:cytosol"/>
    <property type="evidence" value="ECO:0007669"/>
    <property type="project" value="TreeGrafter"/>
</dbReference>
<keyword evidence="1" id="KW-0238">DNA-binding</keyword>
<dbReference type="InterPro" id="IPR050807">
    <property type="entry name" value="TransReg_Diox_bact_type"/>
</dbReference>